<proteinExistence type="predicted"/>
<evidence type="ECO:0008006" key="4">
    <source>
        <dbReference type="Google" id="ProtNLM"/>
    </source>
</evidence>
<feature type="region of interest" description="Disordered" evidence="1">
    <location>
        <begin position="576"/>
        <end position="595"/>
    </location>
</feature>
<feature type="region of interest" description="Disordered" evidence="1">
    <location>
        <begin position="224"/>
        <end position="244"/>
    </location>
</feature>
<feature type="compositionally biased region" description="Basic and acidic residues" evidence="1">
    <location>
        <begin position="320"/>
        <end position="387"/>
    </location>
</feature>
<evidence type="ECO:0000313" key="3">
    <source>
        <dbReference type="Proteomes" id="UP000316079"/>
    </source>
</evidence>
<feature type="compositionally biased region" description="Basic and acidic residues" evidence="1">
    <location>
        <begin position="716"/>
        <end position="735"/>
    </location>
</feature>
<dbReference type="PANTHER" id="PTHR18839">
    <property type="entry name" value="MITOTIC INTERACTOR AND SUBSTRATE OF PLK1 MISP FAMILY MEMBER"/>
    <property type="match status" value="1"/>
</dbReference>
<name>A0A553R7X3_9TELE</name>
<feature type="compositionally biased region" description="Basic and acidic residues" evidence="1">
    <location>
        <begin position="176"/>
        <end position="190"/>
    </location>
</feature>
<sequence length="801" mass="89262">MERTFRAEQGVEEREREREIYREEDTKESKQRKIKHNMEADPEKSLQKTHEEEAYTIIDYCIEEQNHADIREANVRKTESCSVELAEHFERCCSPHLHDHGTSSPEDGAIETTMNNLTRVESNLKDMHGQKWPPVPKLEEDLQSEVKENLAIEIHDEVKEVTDGPVPINKGTGAEKANDEDGHDLESHGDSDSVVLLSENSDDLNIDCKSVDFSATRDQWVRRDSRCDDPQNVPPTKSSSDNTVYESQLSFALKSDSGVSAGIVQQREHEASFLTETQVGQQVCGDAPPLETVVLQPANQQQEDSTRVSGEVSQPLILAEQRRRLSESEEGKCSETGEERKQTEGEVTRLSEVKDQPQQQENKDKSHTKPQVGERKASRMQVDHFDDSQSDSGVSADFSPSSTTEVSDGHANLDEPPPNETPIEKEIRLAMKREQSLRRSRGLCHTTESANDYIEIPLRKPILSKDFQIRGNQTLDKDREFAGKKMQKEISAETEREKVLVELGRLPGFYDKGTEVQLLEKKMLFESFQEQKESTAALNRGSASNCDSESAAGTQDTDLSVNVKQRLMQFSQSSPITTASQYGGTNTSLTESRGPGLSEAIKSRIIIIEANSLPTAPGSSNGGHKSVSWNDGGVKPMSSAGIRDSSVATVSANREVFATEDATTPKENPFFKLRPSATVHSQVELDIKEAKERERELQKQRTSLYGAATSVPEVNLRTESRVKEETRSSGKEARSHSTPSPPGSQMSTSGRQSTGKLDLTWPPTQAEEQAPQTTEPKLLKTPRQRNILLERWESGKVNGHD</sequence>
<evidence type="ECO:0000256" key="1">
    <source>
        <dbReference type="SAM" id="MobiDB-lite"/>
    </source>
</evidence>
<feature type="region of interest" description="Disordered" evidence="1">
    <location>
        <begin position="162"/>
        <end position="190"/>
    </location>
</feature>
<dbReference type="Proteomes" id="UP000316079">
    <property type="component" value="Unassembled WGS sequence"/>
</dbReference>
<feature type="region of interest" description="Disordered" evidence="1">
    <location>
        <begin position="536"/>
        <end position="556"/>
    </location>
</feature>
<feature type="region of interest" description="Disordered" evidence="1">
    <location>
        <begin position="694"/>
        <end position="801"/>
    </location>
</feature>
<feature type="compositionally biased region" description="Polar residues" evidence="1">
    <location>
        <begin position="234"/>
        <end position="244"/>
    </location>
</feature>
<dbReference type="EMBL" id="SRMA01025179">
    <property type="protein sequence ID" value="TRY98279.1"/>
    <property type="molecule type" value="Genomic_DNA"/>
</dbReference>
<evidence type="ECO:0000313" key="2">
    <source>
        <dbReference type="EMBL" id="TRY98279.1"/>
    </source>
</evidence>
<dbReference type="AlphaFoldDB" id="A0A553R7X3"/>
<gene>
    <name evidence="2" type="ORF">DNTS_014162</name>
</gene>
<comment type="caution">
    <text evidence="2">The sequence shown here is derived from an EMBL/GenBank/DDBJ whole genome shotgun (WGS) entry which is preliminary data.</text>
</comment>
<feature type="compositionally biased region" description="Polar residues" evidence="1">
    <location>
        <begin position="576"/>
        <end position="591"/>
    </location>
</feature>
<protein>
    <recommendedName>
        <fullName evidence="4">A-kinase anchor protein 2 C-terminal domain-containing protein</fullName>
    </recommendedName>
</protein>
<feature type="compositionally biased region" description="Polar residues" evidence="1">
    <location>
        <begin position="297"/>
        <end position="312"/>
    </location>
</feature>
<keyword evidence="3" id="KW-1185">Reference proteome</keyword>
<feature type="compositionally biased region" description="Polar residues" evidence="1">
    <location>
        <begin position="390"/>
        <end position="406"/>
    </location>
</feature>
<accession>A0A553R7X3</accession>
<dbReference type="InterPro" id="IPR042779">
    <property type="entry name" value="MISP/MISP3-like"/>
</dbReference>
<feature type="compositionally biased region" description="Polar residues" evidence="1">
    <location>
        <begin position="762"/>
        <end position="775"/>
    </location>
</feature>
<dbReference type="OrthoDB" id="9449914at2759"/>
<feature type="region of interest" description="Disordered" evidence="1">
    <location>
        <begin position="294"/>
        <end position="421"/>
    </location>
</feature>
<feature type="compositionally biased region" description="Basic and acidic residues" evidence="1">
    <location>
        <begin position="788"/>
        <end position="801"/>
    </location>
</feature>
<reference evidence="2 3" key="1">
    <citation type="journal article" date="2019" name="Sci. Data">
        <title>Hybrid genome assembly and annotation of Danionella translucida.</title>
        <authorList>
            <person name="Kadobianskyi M."/>
            <person name="Schulze L."/>
            <person name="Schuelke M."/>
            <person name="Judkewitz B."/>
        </authorList>
    </citation>
    <scope>NUCLEOTIDE SEQUENCE [LARGE SCALE GENOMIC DNA]</scope>
    <source>
        <strain evidence="2 3">Bolton</strain>
    </source>
</reference>
<feature type="compositionally biased region" description="Polar residues" evidence="1">
    <location>
        <begin position="743"/>
        <end position="755"/>
    </location>
</feature>
<feature type="region of interest" description="Disordered" evidence="1">
    <location>
        <begin position="1"/>
        <end position="49"/>
    </location>
</feature>
<dbReference type="PANTHER" id="PTHR18839:SF0">
    <property type="entry name" value="MITOTIC INTERACTOR AND SUBSTRATE OF PLK1 ISOFORM X1-RELATED"/>
    <property type="match status" value="1"/>
</dbReference>
<organism evidence="2 3">
    <name type="scientific">Danionella cerebrum</name>
    <dbReference type="NCBI Taxonomy" id="2873325"/>
    <lineage>
        <taxon>Eukaryota</taxon>
        <taxon>Metazoa</taxon>
        <taxon>Chordata</taxon>
        <taxon>Craniata</taxon>
        <taxon>Vertebrata</taxon>
        <taxon>Euteleostomi</taxon>
        <taxon>Actinopterygii</taxon>
        <taxon>Neopterygii</taxon>
        <taxon>Teleostei</taxon>
        <taxon>Ostariophysi</taxon>
        <taxon>Cypriniformes</taxon>
        <taxon>Danionidae</taxon>
        <taxon>Danioninae</taxon>
        <taxon>Danionella</taxon>
    </lineage>
</organism>